<evidence type="ECO:0000313" key="4">
    <source>
        <dbReference type="Ensembl" id="ENSLOCP00000002306.1"/>
    </source>
</evidence>
<evidence type="ECO:0000256" key="1">
    <source>
        <dbReference type="ARBA" id="ARBA00022441"/>
    </source>
</evidence>
<organism evidence="4 5">
    <name type="scientific">Lepisosteus oculatus</name>
    <name type="common">Spotted gar</name>
    <dbReference type="NCBI Taxonomy" id="7918"/>
    <lineage>
        <taxon>Eukaryota</taxon>
        <taxon>Metazoa</taxon>
        <taxon>Chordata</taxon>
        <taxon>Craniata</taxon>
        <taxon>Vertebrata</taxon>
        <taxon>Euteleostomi</taxon>
        <taxon>Actinopterygii</taxon>
        <taxon>Neopterygii</taxon>
        <taxon>Holostei</taxon>
        <taxon>Semionotiformes</taxon>
        <taxon>Lepisosteidae</taxon>
        <taxon>Lepisosteus</taxon>
    </lineage>
</organism>
<reference evidence="4" key="2">
    <citation type="submission" date="2025-08" db="UniProtKB">
        <authorList>
            <consortium name="Ensembl"/>
        </authorList>
    </citation>
    <scope>IDENTIFICATION</scope>
</reference>
<keyword evidence="2" id="KW-0677">Repeat</keyword>
<reference evidence="4" key="3">
    <citation type="submission" date="2025-09" db="UniProtKB">
        <authorList>
            <consortium name="Ensembl"/>
        </authorList>
    </citation>
    <scope>IDENTIFICATION</scope>
</reference>
<dbReference type="GeneTree" id="ENSGT00940000165735"/>
<feature type="region of interest" description="Disordered" evidence="3">
    <location>
        <begin position="290"/>
        <end position="313"/>
    </location>
</feature>
<protein>
    <submittedName>
        <fullName evidence="4">Uncharacterized protein</fullName>
    </submittedName>
</protein>
<dbReference type="OMA" id="TESCNEP"/>
<dbReference type="SUPFAM" id="SSF117281">
    <property type="entry name" value="Kelch motif"/>
    <property type="match status" value="1"/>
</dbReference>
<sequence length="420" mass="46259">SMSLWTRVPQSGPAPCDRYKHACCAQGDDIYLLGGRRQGRLNDFWRYSAASSEWTELDCSSEEAPEELEEHTMVTHQGFLYVFGGMIDSAYTEGKTSLWLYDIDKKQWARWQGAHSKSGVPVNRWGHSAVVYESAMHVYGGYIDMKGSTQEFWMFDFDCGQWSSLLPPLGDAGPGPRHGHSAVVHRDGMYLYGGLMGLREQSDFWKWNFCSQSWSSVKAFSGPSKLVGHSAVRYEDSMLLFGGGETHSFPKNSLWRFSFTSQTWEKLSTAADASPPARIYHCSTGLGPGFQAKGSTAPSPGPSPGSTEKQDGLRLRPFKNRCFPSAAMQGAIELDTFCIKNGTDGSGRETSSSGAPERDDPLCQPSLRTSGLTVVNREAFGKDSLSVPEDRVVDLLLVIGGKPLSRRASISVWQLTLADL</sequence>
<evidence type="ECO:0000313" key="5">
    <source>
        <dbReference type="Proteomes" id="UP000018468"/>
    </source>
</evidence>
<evidence type="ECO:0000256" key="2">
    <source>
        <dbReference type="ARBA" id="ARBA00022737"/>
    </source>
</evidence>
<name>W5M1P8_LEPOC</name>
<dbReference type="Gene3D" id="2.120.10.80">
    <property type="entry name" value="Kelch-type beta propeller"/>
    <property type="match status" value="2"/>
</dbReference>
<dbReference type="PANTHER" id="PTHR46376:SF1">
    <property type="entry name" value="LEUCINE-ZIPPER-LIKE TRANSCRIPTIONAL REGULATOR 1"/>
    <property type="match status" value="1"/>
</dbReference>
<dbReference type="Pfam" id="PF24681">
    <property type="entry name" value="Kelch_KLHDC2_KLHL20_DRC7"/>
    <property type="match status" value="1"/>
</dbReference>
<dbReference type="eggNOG" id="ENOG502QTQF">
    <property type="taxonomic scope" value="Eukaryota"/>
</dbReference>
<keyword evidence="5" id="KW-1185">Reference proteome</keyword>
<dbReference type="AlphaFoldDB" id="W5M1P8"/>
<evidence type="ECO:0000256" key="3">
    <source>
        <dbReference type="SAM" id="MobiDB-lite"/>
    </source>
</evidence>
<dbReference type="InterPro" id="IPR015915">
    <property type="entry name" value="Kelch-typ_b-propeller"/>
</dbReference>
<dbReference type="Proteomes" id="UP000018468">
    <property type="component" value="Linkage group LG12"/>
</dbReference>
<dbReference type="EMBL" id="AHAT01011627">
    <property type="status" value="NOT_ANNOTATED_CDS"/>
    <property type="molecule type" value="Genomic_DNA"/>
</dbReference>
<dbReference type="HOGENOM" id="CLU_054771_0_0_1"/>
<proteinExistence type="predicted"/>
<reference evidence="5" key="1">
    <citation type="submission" date="2011-12" db="EMBL/GenBank/DDBJ databases">
        <title>The Draft Genome of Lepisosteus oculatus.</title>
        <authorList>
            <consortium name="The Broad Institute Genome Assembly &amp; Analysis Group"/>
            <consortium name="Computational R&amp;D Group"/>
            <consortium name="and Sequencing Platform"/>
            <person name="Di Palma F."/>
            <person name="Alfoldi J."/>
            <person name="Johnson J."/>
            <person name="Berlin A."/>
            <person name="Gnerre S."/>
            <person name="Jaffe D."/>
            <person name="MacCallum I."/>
            <person name="Young S."/>
            <person name="Walker B.J."/>
            <person name="Lander E.S."/>
            <person name="Lindblad-Toh K."/>
        </authorList>
    </citation>
    <scope>NUCLEOTIDE SEQUENCE [LARGE SCALE GENOMIC DNA]</scope>
</reference>
<accession>W5M1P8</accession>
<dbReference type="Ensembl" id="ENSLOCT00000002311.1">
    <property type="protein sequence ID" value="ENSLOCP00000002306.1"/>
    <property type="gene ID" value="ENSLOCG00000001998.1"/>
</dbReference>
<dbReference type="STRING" id="7918.ENSLOCP00000002306"/>
<dbReference type="InParanoid" id="W5M1P8"/>
<dbReference type="InterPro" id="IPR051568">
    <property type="entry name" value="LZTR1/Attractin"/>
</dbReference>
<feature type="region of interest" description="Disordered" evidence="3">
    <location>
        <begin position="343"/>
        <end position="367"/>
    </location>
</feature>
<keyword evidence="1" id="KW-0880">Kelch repeat</keyword>
<dbReference type="InterPro" id="IPR006652">
    <property type="entry name" value="Kelch_1"/>
</dbReference>
<dbReference type="Bgee" id="ENSLOCG00000001998">
    <property type="expression patterns" value="Expressed in zone of skin and 13 other cell types or tissues"/>
</dbReference>
<dbReference type="PANTHER" id="PTHR46376">
    <property type="entry name" value="LEUCINE-ZIPPER-LIKE TRANSCRIPTIONAL REGULATOR 1"/>
    <property type="match status" value="1"/>
</dbReference>
<dbReference type="Pfam" id="PF01344">
    <property type="entry name" value="Kelch_1"/>
    <property type="match status" value="1"/>
</dbReference>